<dbReference type="SUPFAM" id="SSF50965">
    <property type="entry name" value="Galactose oxidase, central domain"/>
    <property type="match status" value="1"/>
</dbReference>
<dbReference type="PANTHER" id="PTHR36220">
    <property type="entry name" value="UNNAMED PRODUCT"/>
    <property type="match status" value="1"/>
</dbReference>
<dbReference type="AlphaFoldDB" id="A0A0F9FHW0"/>
<dbReference type="SMART" id="SM00191">
    <property type="entry name" value="Int_alpha"/>
    <property type="match status" value="7"/>
</dbReference>
<evidence type="ECO:0000256" key="2">
    <source>
        <dbReference type="ARBA" id="ARBA00022737"/>
    </source>
</evidence>
<dbReference type="Pfam" id="PF14312">
    <property type="entry name" value="FG-GAP_2"/>
    <property type="match status" value="7"/>
</dbReference>
<dbReference type="EMBL" id="LAZR01032500">
    <property type="protein sequence ID" value="KKL50712.1"/>
    <property type="molecule type" value="Genomic_DNA"/>
</dbReference>
<evidence type="ECO:0000256" key="3">
    <source>
        <dbReference type="ARBA" id="ARBA00023180"/>
    </source>
</evidence>
<dbReference type="PROSITE" id="PS51470">
    <property type="entry name" value="FG_GAP"/>
    <property type="match status" value="1"/>
</dbReference>
<evidence type="ECO:0000313" key="5">
    <source>
        <dbReference type="EMBL" id="KKL50712.1"/>
    </source>
</evidence>
<dbReference type="PANTHER" id="PTHR36220:SF1">
    <property type="entry name" value="GAMMA TUBULIN COMPLEX COMPONENT C-TERMINAL DOMAIN-CONTAINING PROTEIN"/>
    <property type="match status" value="1"/>
</dbReference>
<dbReference type="InterPro" id="IPR028994">
    <property type="entry name" value="Integrin_alpha_N"/>
</dbReference>
<feature type="domain" description="Ice-binding protein C-terminal" evidence="4">
    <location>
        <begin position="409"/>
        <end position="429"/>
    </location>
</feature>
<evidence type="ECO:0000259" key="4">
    <source>
        <dbReference type="Pfam" id="PF07589"/>
    </source>
</evidence>
<dbReference type="InterPro" id="IPR011043">
    <property type="entry name" value="Gal_Oxase/kelch_b-propeller"/>
</dbReference>
<keyword evidence="3" id="KW-0325">Glycoprotein</keyword>
<gene>
    <name evidence="5" type="ORF">LCGC14_2302760</name>
</gene>
<sequence length="430" mass="45516">MGRRESKREGETMIHRWIILAAVLFAGQTLLHGAWSEVHSATGADVMDHDNFGAVLATFGDTVVVGSPYDGDPHGEFGSAYVFQWNGASLVEQVKLSALVQGDGDRFGTALSHYPDHIVIGAPGDNYAWTVSYGAVYDFRRAGGAWVQDARLVPSDSYNNDRFGRAVAVSGDYMAVGGGGAAYVFHRQAGSWTEAARITASDAGGREYFGISIGLDGDYMVVGAHLEPEGGGSTKAGAAYVFHRENGSWVEQAKLTAANRMAGDRFGTSVAIQGDRIVVGAPYDDDVDKNAGTVHVFRRNESAWGLEAILTPFDDGSSDHDRFGGSIAFDGERMLVGAFGNSDGIGSSGAGYLFRLQADTWEQVAKLKPSTPFDNDSAGSAVALGADWYVLGAPGGSPHYRPGSVYVFVPEPATLALVTLGGLALIRRRG</sequence>
<comment type="caution">
    <text evidence="5">The sequence shown here is derived from an EMBL/GenBank/DDBJ whole genome shotgun (WGS) entry which is preliminary data.</text>
</comment>
<name>A0A0F9FHW0_9ZZZZ</name>
<keyword evidence="1" id="KW-0732">Signal</keyword>
<proteinExistence type="predicted"/>
<evidence type="ECO:0000256" key="1">
    <source>
        <dbReference type="ARBA" id="ARBA00022729"/>
    </source>
</evidence>
<protein>
    <recommendedName>
        <fullName evidence="4">Ice-binding protein C-terminal domain-containing protein</fullName>
    </recommendedName>
</protein>
<dbReference type="Pfam" id="PF07589">
    <property type="entry name" value="PEP-CTERM"/>
    <property type="match status" value="1"/>
</dbReference>
<dbReference type="InterPro" id="IPR013517">
    <property type="entry name" value="FG-GAP"/>
</dbReference>
<dbReference type="InterPro" id="IPR013424">
    <property type="entry name" value="Ice-binding_C"/>
</dbReference>
<reference evidence="5" key="1">
    <citation type="journal article" date="2015" name="Nature">
        <title>Complex archaea that bridge the gap between prokaryotes and eukaryotes.</title>
        <authorList>
            <person name="Spang A."/>
            <person name="Saw J.H."/>
            <person name="Jorgensen S.L."/>
            <person name="Zaremba-Niedzwiedzka K."/>
            <person name="Martijn J."/>
            <person name="Lind A.E."/>
            <person name="van Eijk R."/>
            <person name="Schleper C."/>
            <person name="Guy L."/>
            <person name="Ettema T.J."/>
        </authorList>
    </citation>
    <scope>NUCLEOTIDE SEQUENCE</scope>
</reference>
<dbReference type="InterPro" id="IPR013519">
    <property type="entry name" value="Int_alpha_beta-p"/>
</dbReference>
<keyword evidence="2" id="KW-0677">Repeat</keyword>
<organism evidence="5">
    <name type="scientific">marine sediment metagenome</name>
    <dbReference type="NCBI Taxonomy" id="412755"/>
    <lineage>
        <taxon>unclassified sequences</taxon>
        <taxon>metagenomes</taxon>
        <taxon>ecological metagenomes</taxon>
    </lineage>
</organism>
<dbReference type="Gene3D" id="2.130.10.130">
    <property type="entry name" value="Integrin alpha, N-terminal"/>
    <property type="match status" value="2"/>
</dbReference>
<accession>A0A0F9FHW0</accession>
<dbReference type="NCBIfam" id="TIGR02595">
    <property type="entry name" value="PEP_CTERM"/>
    <property type="match status" value="1"/>
</dbReference>